<proteinExistence type="predicted"/>
<protein>
    <submittedName>
        <fullName evidence="2">Uncharacterized protein</fullName>
    </submittedName>
</protein>
<name>A0A5E6MBT4_9BACT</name>
<comment type="caution">
    <text evidence="2">The sequence shown here is derived from an EMBL/GenBank/DDBJ whole genome shotgun (WGS) entry which is preliminary data.</text>
</comment>
<evidence type="ECO:0000313" key="3">
    <source>
        <dbReference type="Proteomes" id="UP000381693"/>
    </source>
</evidence>
<feature type="transmembrane region" description="Helical" evidence="1">
    <location>
        <begin position="49"/>
        <end position="72"/>
    </location>
</feature>
<reference evidence="2" key="1">
    <citation type="submission" date="2019-09" db="EMBL/GenBank/DDBJ databases">
        <authorList>
            <person name="Cremers G."/>
        </authorList>
    </citation>
    <scope>NUCLEOTIDE SEQUENCE [LARGE SCALE GENOMIC DNA]</scope>
    <source>
        <strain evidence="2">3B</strain>
    </source>
</reference>
<dbReference type="Proteomes" id="UP000381693">
    <property type="component" value="Unassembled WGS sequence"/>
</dbReference>
<dbReference type="EMBL" id="CABFUZ020000082">
    <property type="protein sequence ID" value="VVM05240.1"/>
    <property type="molecule type" value="Genomic_DNA"/>
</dbReference>
<gene>
    <name evidence="2" type="ORF">MAMC_00472</name>
</gene>
<evidence type="ECO:0000313" key="2">
    <source>
        <dbReference type="EMBL" id="VVM05240.1"/>
    </source>
</evidence>
<keyword evidence="1" id="KW-0472">Membrane</keyword>
<organism evidence="2 3">
    <name type="scientific">Methylacidimicrobium cyclopophantes</name>
    <dbReference type="NCBI Taxonomy" id="1041766"/>
    <lineage>
        <taxon>Bacteria</taxon>
        <taxon>Pseudomonadati</taxon>
        <taxon>Verrucomicrobiota</taxon>
        <taxon>Methylacidimicrobium</taxon>
    </lineage>
</organism>
<accession>A0A5E6MBT4</accession>
<feature type="transmembrane region" description="Helical" evidence="1">
    <location>
        <begin position="15"/>
        <end position="37"/>
    </location>
</feature>
<dbReference type="RefSeq" id="WP_142524574.1">
    <property type="nucleotide sequence ID" value="NZ_CABFUZ020000082.1"/>
</dbReference>
<evidence type="ECO:0000256" key="1">
    <source>
        <dbReference type="SAM" id="Phobius"/>
    </source>
</evidence>
<sequence>MLDHLEHEGQGEGKLIAVLLLFLLVTAPVVFFGWGFLNAVLEAEGGLGAGLGSLLCLVLFLLLAGIFSRFLLRYSEAGNEPKRSRAG</sequence>
<dbReference type="AlphaFoldDB" id="A0A5E6MBT4"/>
<keyword evidence="1" id="KW-0812">Transmembrane</keyword>
<keyword evidence="1" id="KW-1133">Transmembrane helix</keyword>
<keyword evidence="3" id="KW-1185">Reference proteome</keyword>